<name>A0A6A6WR43_9PLEO</name>
<feature type="region of interest" description="Disordered" evidence="1">
    <location>
        <begin position="194"/>
        <end position="218"/>
    </location>
</feature>
<keyword evidence="3" id="KW-1185">Reference proteome</keyword>
<protein>
    <recommendedName>
        <fullName evidence="4">Anaphase-promoting complex subunit 13</fullName>
    </recommendedName>
</protein>
<proteinExistence type="predicted"/>
<evidence type="ECO:0000313" key="3">
    <source>
        <dbReference type="Proteomes" id="UP000799757"/>
    </source>
</evidence>
<evidence type="ECO:0000313" key="2">
    <source>
        <dbReference type="EMBL" id="KAF2786398.1"/>
    </source>
</evidence>
<gene>
    <name evidence="2" type="ORF">K505DRAFT_343846</name>
</gene>
<dbReference type="EMBL" id="MU002475">
    <property type="protein sequence ID" value="KAF2786398.1"/>
    <property type="molecule type" value="Genomic_DNA"/>
</dbReference>
<evidence type="ECO:0008006" key="4">
    <source>
        <dbReference type="Google" id="ProtNLM"/>
    </source>
</evidence>
<sequence>MAKKDSLARVFSTLSFYLNDICFTKGNAQTQYRTLSTFLSHSSPASRNEPLQISDQPDNVYDDAFYDDDIHKYAGFSDPLPPDVEIDPQLDNEGWPQYLEIDSRVLDERTCVHTTQMIHKNTTLTLEDSHHSCQRLRLDPQLELPWTEAGKESSPADAFNPRSRLFDVDCQLAQSLRTRDMIYRNTSLTSTSTSTDMFRTLSRSGDRSPYPPTSLEIRGRNRNHEGEMMDSFSPHFAASYSTPSNLPNLEALHISSPTWLEDGDPDIVRLHGVSKGEGELVGREMGMGSDIF</sequence>
<accession>A0A6A6WR43</accession>
<dbReference type="AlphaFoldDB" id="A0A6A6WR43"/>
<evidence type="ECO:0000256" key="1">
    <source>
        <dbReference type="SAM" id="MobiDB-lite"/>
    </source>
</evidence>
<organism evidence="2 3">
    <name type="scientific">Melanomma pulvis-pyrius CBS 109.77</name>
    <dbReference type="NCBI Taxonomy" id="1314802"/>
    <lineage>
        <taxon>Eukaryota</taxon>
        <taxon>Fungi</taxon>
        <taxon>Dikarya</taxon>
        <taxon>Ascomycota</taxon>
        <taxon>Pezizomycotina</taxon>
        <taxon>Dothideomycetes</taxon>
        <taxon>Pleosporomycetidae</taxon>
        <taxon>Pleosporales</taxon>
        <taxon>Melanommataceae</taxon>
        <taxon>Melanomma</taxon>
    </lineage>
</organism>
<reference evidence="2" key="1">
    <citation type="journal article" date="2020" name="Stud. Mycol.">
        <title>101 Dothideomycetes genomes: a test case for predicting lifestyles and emergence of pathogens.</title>
        <authorList>
            <person name="Haridas S."/>
            <person name="Albert R."/>
            <person name="Binder M."/>
            <person name="Bloem J."/>
            <person name="Labutti K."/>
            <person name="Salamov A."/>
            <person name="Andreopoulos B."/>
            <person name="Baker S."/>
            <person name="Barry K."/>
            <person name="Bills G."/>
            <person name="Bluhm B."/>
            <person name="Cannon C."/>
            <person name="Castanera R."/>
            <person name="Culley D."/>
            <person name="Daum C."/>
            <person name="Ezra D."/>
            <person name="Gonzalez J."/>
            <person name="Henrissat B."/>
            <person name="Kuo A."/>
            <person name="Liang C."/>
            <person name="Lipzen A."/>
            <person name="Lutzoni F."/>
            <person name="Magnuson J."/>
            <person name="Mondo S."/>
            <person name="Nolan M."/>
            <person name="Ohm R."/>
            <person name="Pangilinan J."/>
            <person name="Park H.-J."/>
            <person name="Ramirez L."/>
            <person name="Alfaro M."/>
            <person name="Sun H."/>
            <person name="Tritt A."/>
            <person name="Yoshinaga Y."/>
            <person name="Zwiers L.-H."/>
            <person name="Turgeon B."/>
            <person name="Goodwin S."/>
            <person name="Spatafora J."/>
            <person name="Crous P."/>
            <person name="Grigoriev I."/>
        </authorList>
    </citation>
    <scope>NUCLEOTIDE SEQUENCE</scope>
    <source>
        <strain evidence="2">CBS 109.77</strain>
    </source>
</reference>
<dbReference type="Proteomes" id="UP000799757">
    <property type="component" value="Unassembled WGS sequence"/>
</dbReference>